<dbReference type="AlphaFoldDB" id="A0A5B7FBW7"/>
<evidence type="ECO:0000313" key="2">
    <source>
        <dbReference type="Proteomes" id="UP000324222"/>
    </source>
</evidence>
<name>A0A5B7FBW7_PORTR</name>
<accession>A0A5B7FBW7</accession>
<protein>
    <submittedName>
        <fullName evidence="1">Uncharacterized protein</fullName>
    </submittedName>
</protein>
<proteinExistence type="predicted"/>
<comment type="caution">
    <text evidence="1">The sequence shown here is derived from an EMBL/GenBank/DDBJ whole genome shotgun (WGS) entry which is preliminary data.</text>
</comment>
<keyword evidence="2" id="KW-1185">Reference proteome</keyword>
<organism evidence="1 2">
    <name type="scientific">Portunus trituberculatus</name>
    <name type="common">Swimming crab</name>
    <name type="synonym">Neptunus trituberculatus</name>
    <dbReference type="NCBI Taxonomy" id="210409"/>
    <lineage>
        <taxon>Eukaryota</taxon>
        <taxon>Metazoa</taxon>
        <taxon>Ecdysozoa</taxon>
        <taxon>Arthropoda</taxon>
        <taxon>Crustacea</taxon>
        <taxon>Multicrustacea</taxon>
        <taxon>Malacostraca</taxon>
        <taxon>Eumalacostraca</taxon>
        <taxon>Eucarida</taxon>
        <taxon>Decapoda</taxon>
        <taxon>Pleocyemata</taxon>
        <taxon>Brachyura</taxon>
        <taxon>Eubrachyura</taxon>
        <taxon>Portunoidea</taxon>
        <taxon>Portunidae</taxon>
        <taxon>Portuninae</taxon>
        <taxon>Portunus</taxon>
    </lineage>
</organism>
<dbReference type="EMBL" id="VSRR010006368">
    <property type="protein sequence ID" value="MPC44631.1"/>
    <property type="molecule type" value="Genomic_DNA"/>
</dbReference>
<sequence length="224" mass="25573">MDAYIRQKHHLERWCSQQPESNLIATSLPSLQAFMDAISRQEVALTLLKNLGSSSCSSRASFAVCQHRVQTEPLQSAYNSPRWPQNILHFFLHVGTQLFFESVKKTKTNIQSINLRFKFNLVLKNCFVFFLRQTNPISCSREPENASDITITLTTTIATTTTKNTILYQITFTAETIKITITTYISYILHNLDYENHHSTTIAEKEENSVLCNKPSLAKAQCFT</sequence>
<evidence type="ECO:0000313" key="1">
    <source>
        <dbReference type="EMBL" id="MPC44631.1"/>
    </source>
</evidence>
<gene>
    <name evidence="1" type="ORF">E2C01_038308</name>
</gene>
<reference evidence="1 2" key="1">
    <citation type="submission" date="2019-05" db="EMBL/GenBank/DDBJ databases">
        <title>Another draft genome of Portunus trituberculatus and its Hox gene families provides insights of decapod evolution.</title>
        <authorList>
            <person name="Jeong J.-H."/>
            <person name="Song I."/>
            <person name="Kim S."/>
            <person name="Choi T."/>
            <person name="Kim D."/>
            <person name="Ryu S."/>
            <person name="Kim W."/>
        </authorList>
    </citation>
    <scope>NUCLEOTIDE SEQUENCE [LARGE SCALE GENOMIC DNA]</scope>
    <source>
        <tissue evidence="1">Muscle</tissue>
    </source>
</reference>
<dbReference type="Proteomes" id="UP000324222">
    <property type="component" value="Unassembled WGS sequence"/>
</dbReference>